<dbReference type="Proteomes" id="UP001458880">
    <property type="component" value="Unassembled WGS sequence"/>
</dbReference>
<name>A0AAW1HU41_POPJA</name>
<evidence type="ECO:0000313" key="2">
    <source>
        <dbReference type="Proteomes" id="UP001458880"/>
    </source>
</evidence>
<evidence type="ECO:0000313" key="1">
    <source>
        <dbReference type="EMBL" id="KAK9680144.1"/>
    </source>
</evidence>
<protein>
    <recommendedName>
        <fullName evidence="3">RanBP2-type domain-containing protein</fullName>
    </recommendedName>
</protein>
<proteinExistence type="predicted"/>
<organism evidence="1 2">
    <name type="scientific">Popillia japonica</name>
    <name type="common">Japanese beetle</name>
    <dbReference type="NCBI Taxonomy" id="7064"/>
    <lineage>
        <taxon>Eukaryota</taxon>
        <taxon>Metazoa</taxon>
        <taxon>Ecdysozoa</taxon>
        <taxon>Arthropoda</taxon>
        <taxon>Hexapoda</taxon>
        <taxon>Insecta</taxon>
        <taxon>Pterygota</taxon>
        <taxon>Neoptera</taxon>
        <taxon>Endopterygota</taxon>
        <taxon>Coleoptera</taxon>
        <taxon>Polyphaga</taxon>
        <taxon>Scarabaeiformia</taxon>
        <taxon>Scarabaeidae</taxon>
        <taxon>Rutelinae</taxon>
        <taxon>Popillia</taxon>
    </lineage>
</organism>
<dbReference type="EMBL" id="JASPKY010000927">
    <property type="protein sequence ID" value="KAK9680144.1"/>
    <property type="molecule type" value="Genomic_DNA"/>
</dbReference>
<reference evidence="1 2" key="1">
    <citation type="journal article" date="2024" name="BMC Genomics">
        <title>De novo assembly and annotation of Popillia japonica's genome with initial clues to its potential as an invasive pest.</title>
        <authorList>
            <person name="Cucini C."/>
            <person name="Boschi S."/>
            <person name="Funari R."/>
            <person name="Cardaioli E."/>
            <person name="Iannotti N."/>
            <person name="Marturano G."/>
            <person name="Paoli F."/>
            <person name="Bruttini M."/>
            <person name="Carapelli A."/>
            <person name="Frati F."/>
            <person name="Nardi F."/>
        </authorList>
    </citation>
    <scope>NUCLEOTIDE SEQUENCE [LARGE SCALE GENOMIC DNA]</scope>
    <source>
        <strain evidence="1">DMR45628</strain>
    </source>
</reference>
<evidence type="ECO:0008006" key="3">
    <source>
        <dbReference type="Google" id="ProtNLM"/>
    </source>
</evidence>
<gene>
    <name evidence="1" type="ORF">QE152_g39317</name>
</gene>
<dbReference type="AlphaFoldDB" id="A0AAW1HU41"/>
<comment type="caution">
    <text evidence="1">The sequence shown here is derived from an EMBL/GenBank/DDBJ whole genome shotgun (WGS) entry which is preliminary data.</text>
</comment>
<accession>A0AAW1HU41</accession>
<sequence length="194" mass="21615">MRKNLSSILKIEKRSTKISFPAYPFTFEQDTQALARKIDELTPLIEAFSDYTRSATYIRLHSKLLHAIGRADRVKASSNDDKKQHIDLLLKLQNLMSDLNKRAKAVGKANSSGTILDLSMVNLSDGSSSEVSDGDDADVAQCPTGNVAVKSVPVCRWDLKFSGEPFRKNCYRCGYPNVTVTNCPRCQGNARRRN</sequence>
<keyword evidence="2" id="KW-1185">Reference proteome</keyword>